<evidence type="ECO:0000256" key="1">
    <source>
        <dbReference type="SAM" id="MobiDB-lite"/>
    </source>
</evidence>
<dbReference type="Proteomes" id="UP000694620">
    <property type="component" value="Chromosome 2"/>
</dbReference>
<feature type="region of interest" description="Disordered" evidence="1">
    <location>
        <begin position="63"/>
        <end position="86"/>
    </location>
</feature>
<organism evidence="2 3">
    <name type="scientific">Erpetoichthys calabaricus</name>
    <name type="common">Rope fish</name>
    <name type="synonym">Calamoichthys calabaricus</name>
    <dbReference type="NCBI Taxonomy" id="27687"/>
    <lineage>
        <taxon>Eukaryota</taxon>
        <taxon>Metazoa</taxon>
        <taxon>Chordata</taxon>
        <taxon>Craniata</taxon>
        <taxon>Vertebrata</taxon>
        <taxon>Euteleostomi</taxon>
        <taxon>Actinopterygii</taxon>
        <taxon>Polypteriformes</taxon>
        <taxon>Polypteridae</taxon>
        <taxon>Erpetoichthys</taxon>
    </lineage>
</organism>
<keyword evidence="3" id="KW-1185">Reference proteome</keyword>
<reference evidence="2" key="2">
    <citation type="submission" date="2025-08" db="UniProtKB">
        <authorList>
            <consortium name="Ensembl"/>
        </authorList>
    </citation>
    <scope>IDENTIFICATION</scope>
</reference>
<proteinExistence type="predicted"/>
<protein>
    <submittedName>
        <fullName evidence="2">Uncharacterized protein</fullName>
    </submittedName>
</protein>
<sequence>MTTTATFQVIDLDAKSSSRVLQPPGGKEGRSLGIFGSIEPYPPYKKKYTCSTAQFRCCRNFDNGGEEKKTPVSNSSGGNKPLGGPL</sequence>
<dbReference type="Ensembl" id="ENSECRT00000026821.1">
    <property type="protein sequence ID" value="ENSECRP00000026275.1"/>
    <property type="gene ID" value="ENSECRG00000017755.1"/>
</dbReference>
<reference evidence="2" key="1">
    <citation type="submission" date="2021-06" db="EMBL/GenBank/DDBJ databases">
        <authorList>
            <consortium name="Wellcome Sanger Institute Data Sharing"/>
        </authorList>
    </citation>
    <scope>NUCLEOTIDE SEQUENCE [LARGE SCALE GENOMIC DNA]</scope>
</reference>
<reference evidence="2" key="3">
    <citation type="submission" date="2025-09" db="UniProtKB">
        <authorList>
            <consortium name="Ensembl"/>
        </authorList>
    </citation>
    <scope>IDENTIFICATION</scope>
</reference>
<dbReference type="AlphaFoldDB" id="A0A8C4T3B8"/>
<evidence type="ECO:0000313" key="2">
    <source>
        <dbReference type="Ensembl" id="ENSECRP00000026275.1"/>
    </source>
</evidence>
<name>A0A8C4T3B8_ERPCA</name>
<evidence type="ECO:0000313" key="3">
    <source>
        <dbReference type="Proteomes" id="UP000694620"/>
    </source>
</evidence>
<accession>A0A8C4T3B8</accession>